<proteinExistence type="predicted"/>
<dbReference type="EMBL" id="KZ824986">
    <property type="protein sequence ID" value="RAH66069.1"/>
    <property type="molecule type" value="Genomic_DNA"/>
</dbReference>
<protein>
    <submittedName>
        <fullName evidence="1">Uncharacterized protein</fullName>
    </submittedName>
</protein>
<organism evidence="1 2">
    <name type="scientific">Aspergillus aculeatinus CBS 121060</name>
    <dbReference type="NCBI Taxonomy" id="1448322"/>
    <lineage>
        <taxon>Eukaryota</taxon>
        <taxon>Fungi</taxon>
        <taxon>Dikarya</taxon>
        <taxon>Ascomycota</taxon>
        <taxon>Pezizomycotina</taxon>
        <taxon>Eurotiomycetes</taxon>
        <taxon>Eurotiomycetidae</taxon>
        <taxon>Eurotiales</taxon>
        <taxon>Aspergillaceae</taxon>
        <taxon>Aspergillus</taxon>
        <taxon>Aspergillus subgen. Circumdati</taxon>
    </lineage>
</organism>
<sequence length="431" mass="47858">MQRRNNSIRRNGSITVGSSTTGNTTPIKVDHATSTADDRKNEPWKRYGLLVQGFCELAAAEKEEFQELVTKDRKVHSVDNLTDWHEYYLEMLEVSSTDDEPSFYRASAGAEIPPVVRDLLNAPSAFSGFDYANSDWELSRSVYAAGLFTASIKGPITASPSAYPTVVAMVHCIVNEINREDAAVTGTANANANANANAAATNPEPATAGPSRQNDGQPPPPLRPSPPLRPPPPTPPRPAANPAPSRSRLRVALNHHPQITHYRHTHNRLDVYEARCDLAVLSGREPHVHCGILGRGRVWEQNRDGALEMMQTFLALCQEDERRRTGRLRPFHGIITSGLSVCLCEMTEQREFRDTAFRDILPAPHPRDEGRDGHGGVPFATTRLYHNIKRMLSMTERYPDPPEDTHRGRRRTRPRSNAMSKGKERATTDGA</sequence>
<gene>
    <name evidence="1" type="ORF">BO66DRAFT_405022</name>
</gene>
<evidence type="ECO:0000313" key="1">
    <source>
        <dbReference type="EMBL" id="RAH66069.1"/>
    </source>
</evidence>
<name>A0ACD1GXK5_9EURO</name>
<reference evidence="1" key="1">
    <citation type="submission" date="2018-02" db="EMBL/GenBank/DDBJ databases">
        <title>The genomes of Aspergillus section Nigri reveals drivers in fungal speciation.</title>
        <authorList>
            <consortium name="DOE Joint Genome Institute"/>
            <person name="Vesth T.C."/>
            <person name="Nybo J."/>
            <person name="Theobald S."/>
            <person name="Brandl J."/>
            <person name="Frisvad J.C."/>
            <person name="Nielsen K.F."/>
            <person name="Lyhne E.K."/>
            <person name="Kogle M.E."/>
            <person name="Kuo A."/>
            <person name="Riley R."/>
            <person name="Clum A."/>
            <person name="Nolan M."/>
            <person name="Lipzen A."/>
            <person name="Salamov A."/>
            <person name="Henrissat B."/>
            <person name="Wiebenga A."/>
            <person name="De vries R.P."/>
            <person name="Grigoriev I.V."/>
            <person name="Mortensen U.H."/>
            <person name="Andersen M.R."/>
            <person name="Baker S.E."/>
        </authorList>
    </citation>
    <scope>NUCLEOTIDE SEQUENCE</scope>
    <source>
        <strain evidence="1">CBS 121060</strain>
    </source>
</reference>
<evidence type="ECO:0000313" key="2">
    <source>
        <dbReference type="Proteomes" id="UP000249661"/>
    </source>
</evidence>
<accession>A0ACD1GXK5</accession>
<dbReference type="Proteomes" id="UP000249661">
    <property type="component" value="Unassembled WGS sequence"/>
</dbReference>
<keyword evidence="2" id="KW-1185">Reference proteome</keyword>